<evidence type="ECO:0000313" key="2">
    <source>
        <dbReference type="EMBL" id="CEM27840.1"/>
    </source>
</evidence>
<evidence type="ECO:0000313" key="3">
    <source>
        <dbReference type="Proteomes" id="UP000041254"/>
    </source>
</evidence>
<protein>
    <submittedName>
        <fullName evidence="2">Uncharacterized protein</fullName>
    </submittedName>
</protein>
<gene>
    <name evidence="2" type="ORF">Vbra_9922</name>
</gene>
<keyword evidence="3" id="KW-1185">Reference proteome</keyword>
<feature type="compositionally biased region" description="Low complexity" evidence="1">
    <location>
        <begin position="128"/>
        <end position="142"/>
    </location>
</feature>
<dbReference type="Proteomes" id="UP000041254">
    <property type="component" value="Unassembled WGS sequence"/>
</dbReference>
<feature type="compositionally biased region" description="Low complexity" evidence="1">
    <location>
        <begin position="166"/>
        <end position="183"/>
    </location>
</feature>
<name>A0A0G4GEM6_VITBC</name>
<dbReference type="EMBL" id="CDMY01000645">
    <property type="protein sequence ID" value="CEM27840.1"/>
    <property type="molecule type" value="Genomic_DNA"/>
</dbReference>
<proteinExistence type="predicted"/>
<accession>A0A0G4GEM6</accession>
<sequence>MRTRKADYLADDELVGQFLAKYFGRSKYFGIVVHKESVLDKSNREVEAYLVVYTDAETEHLSGKSIREKIAHVSDDDVAMQLNNLRLDLRSKGIDLAHSLEEGPPKDTAAASAKADPGSGRRGKRQRGAASAAAAAAGAGASEGDHEGIAEEGEDVDSAGEEADDTMGAAAASATAAAAGGEEAQPKKKRRKHAPQPHAKSLSAASAGDERVVELNDILIGGDLQPLSGDWTVERLKGIPRDDFKLMLQKSAAVPLVGQQLEAVLLCYVRLQEMANAAAGGPTG</sequence>
<dbReference type="VEuPathDB" id="CryptoDB:Vbra_9922"/>
<organism evidence="2 3">
    <name type="scientific">Vitrella brassicaformis (strain CCMP3155)</name>
    <dbReference type="NCBI Taxonomy" id="1169540"/>
    <lineage>
        <taxon>Eukaryota</taxon>
        <taxon>Sar</taxon>
        <taxon>Alveolata</taxon>
        <taxon>Colpodellida</taxon>
        <taxon>Vitrellaceae</taxon>
        <taxon>Vitrella</taxon>
    </lineage>
</organism>
<dbReference type="InParanoid" id="A0A0G4GEM6"/>
<reference evidence="2 3" key="1">
    <citation type="submission" date="2014-11" db="EMBL/GenBank/DDBJ databases">
        <authorList>
            <person name="Zhu J."/>
            <person name="Qi W."/>
            <person name="Song R."/>
        </authorList>
    </citation>
    <scope>NUCLEOTIDE SEQUENCE [LARGE SCALE GENOMIC DNA]</scope>
</reference>
<feature type="region of interest" description="Disordered" evidence="1">
    <location>
        <begin position="98"/>
        <end position="207"/>
    </location>
</feature>
<evidence type="ECO:0000256" key="1">
    <source>
        <dbReference type="SAM" id="MobiDB-lite"/>
    </source>
</evidence>
<dbReference type="AlphaFoldDB" id="A0A0G4GEM6"/>
<feature type="compositionally biased region" description="Acidic residues" evidence="1">
    <location>
        <begin position="150"/>
        <end position="165"/>
    </location>
</feature>